<dbReference type="GO" id="GO:0003677">
    <property type="term" value="F:DNA binding"/>
    <property type="evidence" value="ECO:0007669"/>
    <property type="project" value="UniProtKB-UniRule"/>
</dbReference>
<keyword evidence="7 13" id="KW-0067">ATP-binding</keyword>
<evidence type="ECO:0000256" key="3">
    <source>
        <dbReference type="ARBA" id="ARBA00022490"/>
    </source>
</evidence>
<dbReference type="PANTHER" id="PTHR24029:SF0">
    <property type="entry name" value="UVRABC SYSTEM PROTEIN B"/>
    <property type="match status" value="1"/>
</dbReference>
<dbReference type="GO" id="GO:0006289">
    <property type="term" value="P:nucleotide-excision repair"/>
    <property type="evidence" value="ECO:0007669"/>
    <property type="project" value="UniProtKB-UniRule"/>
</dbReference>
<evidence type="ECO:0000259" key="17">
    <source>
        <dbReference type="PROSITE" id="PS51192"/>
    </source>
</evidence>
<keyword evidence="10 13" id="KW-0742">SOS response</keyword>
<dbReference type="KEGG" id="lamb:KBB96_18340"/>
<keyword evidence="8 13" id="KW-0267">Excision nuclease</keyword>
<keyword evidence="5 13" id="KW-0227">DNA damage</keyword>
<feature type="binding site" evidence="13">
    <location>
        <begin position="44"/>
        <end position="51"/>
    </location>
    <ligand>
        <name>ATP</name>
        <dbReference type="ChEBI" id="CHEBI:30616"/>
    </ligand>
</feature>
<evidence type="ECO:0000256" key="5">
    <source>
        <dbReference type="ARBA" id="ARBA00022763"/>
    </source>
</evidence>
<dbReference type="SUPFAM" id="SSF52540">
    <property type="entry name" value="P-loop containing nucleoside triphosphate hydrolases"/>
    <property type="match status" value="2"/>
</dbReference>
<keyword evidence="4 13" id="KW-0547">Nucleotide-binding</keyword>
<organism evidence="19 20">
    <name type="scientific">Luteolibacter ambystomatis</name>
    <dbReference type="NCBI Taxonomy" id="2824561"/>
    <lineage>
        <taxon>Bacteria</taxon>
        <taxon>Pseudomonadati</taxon>
        <taxon>Verrucomicrobiota</taxon>
        <taxon>Verrucomicrobiia</taxon>
        <taxon>Verrucomicrobiales</taxon>
        <taxon>Verrucomicrobiaceae</taxon>
        <taxon>Luteolibacter</taxon>
    </lineage>
</organism>
<dbReference type="InterPro" id="IPR001650">
    <property type="entry name" value="Helicase_C-like"/>
</dbReference>
<evidence type="ECO:0000256" key="10">
    <source>
        <dbReference type="ARBA" id="ARBA00023236"/>
    </source>
</evidence>
<name>A0A975J3I9_9BACT</name>
<evidence type="ECO:0000256" key="8">
    <source>
        <dbReference type="ARBA" id="ARBA00022881"/>
    </source>
</evidence>
<comment type="similarity">
    <text evidence="2 13 14">Belongs to the UvrB family.</text>
</comment>
<dbReference type="AlphaFoldDB" id="A0A975J3I9"/>
<dbReference type="PROSITE" id="PS51194">
    <property type="entry name" value="HELICASE_CTER"/>
    <property type="match status" value="1"/>
</dbReference>
<dbReference type="InterPro" id="IPR041471">
    <property type="entry name" value="UvrB_inter"/>
</dbReference>
<dbReference type="InterPro" id="IPR006935">
    <property type="entry name" value="Helicase/UvrB_N"/>
</dbReference>
<comment type="domain">
    <text evidence="13">The beta-hairpin motif is involved in DNA binding.</text>
</comment>
<dbReference type="Gene3D" id="3.40.50.300">
    <property type="entry name" value="P-loop containing nucleotide triphosphate hydrolases"/>
    <property type="match status" value="3"/>
</dbReference>
<proteinExistence type="inferred from homology"/>
<dbReference type="GO" id="GO:0016887">
    <property type="term" value="F:ATP hydrolysis activity"/>
    <property type="evidence" value="ECO:0007669"/>
    <property type="project" value="InterPro"/>
</dbReference>
<comment type="subunit">
    <text evidence="11 13 14">Forms a heterotetramer with UvrA during the search for lesions. Interacts with UvrC in an incision complex.</text>
</comment>
<dbReference type="CDD" id="cd17916">
    <property type="entry name" value="DEXHc_UvrB"/>
    <property type="match status" value="1"/>
</dbReference>
<dbReference type="Proteomes" id="UP000676169">
    <property type="component" value="Chromosome"/>
</dbReference>
<feature type="short sequence motif" description="Beta-hairpin" evidence="13">
    <location>
        <begin position="97"/>
        <end position="120"/>
    </location>
</feature>
<dbReference type="Gene3D" id="4.10.860.10">
    <property type="entry name" value="UVR domain"/>
    <property type="match status" value="1"/>
</dbReference>
<dbReference type="Pfam" id="PF00271">
    <property type="entry name" value="Helicase_C"/>
    <property type="match status" value="1"/>
</dbReference>
<dbReference type="InterPro" id="IPR027417">
    <property type="entry name" value="P-loop_NTPase"/>
</dbReference>
<dbReference type="SUPFAM" id="SSF46600">
    <property type="entry name" value="C-terminal UvrC-binding domain of UvrB"/>
    <property type="match status" value="1"/>
</dbReference>
<evidence type="ECO:0000256" key="6">
    <source>
        <dbReference type="ARBA" id="ARBA00022769"/>
    </source>
</evidence>
<dbReference type="SMART" id="SM00487">
    <property type="entry name" value="DEXDc"/>
    <property type="match status" value="1"/>
</dbReference>
<evidence type="ECO:0000256" key="2">
    <source>
        <dbReference type="ARBA" id="ARBA00008533"/>
    </source>
</evidence>
<evidence type="ECO:0000313" key="20">
    <source>
        <dbReference type="Proteomes" id="UP000676169"/>
    </source>
</evidence>
<dbReference type="GO" id="GO:0009432">
    <property type="term" value="P:SOS response"/>
    <property type="evidence" value="ECO:0007669"/>
    <property type="project" value="UniProtKB-UniRule"/>
</dbReference>
<feature type="region of interest" description="Disordered" evidence="15">
    <location>
        <begin position="704"/>
        <end position="736"/>
    </location>
</feature>
<dbReference type="GO" id="GO:0009381">
    <property type="term" value="F:excinuclease ABC activity"/>
    <property type="evidence" value="ECO:0007669"/>
    <property type="project" value="UniProtKB-UniRule"/>
</dbReference>
<evidence type="ECO:0000256" key="12">
    <source>
        <dbReference type="ARBA" id="ARBA00029504"/>
    </source>
</evidence>
<evidence type="ECO:0000259" key="18">
    <source>
        <dbReference type="PROSITE" id="PS51194"/>
    </source>
</evidence>
<feature type="domain" description="Helicase C-terminal" evidence="18">
    <location>
        <begin position="482"/>
        <end position="648"/>
    </location>
</feature>
<dbReference type="InterPro" id="IPR024759">
    <property type="entry name" value="UvrB_YAD/RRR_dom"/>
</dbReference>
<dbReference type="PANTHER" id="PTHR24029">
    <property type="entry name" value="UVRABC SYSTEM PROTEIN B"/>
    <property type="match status" value="1"/>
</dbReference>
<evidence type="ECO:0000256" key="1">
    <source>
        <dbReference type="ARBA" id="ARBA00004496"/>
    </source>
</evidence>
<evidence type="ECO:0000256" key="13">
    <source>
        <dbReference type="HAMAP-Rule" id="MF_00204"/>
    </source>
</evidence>
<dbReference type="GO" id="GO:0005737">
    <property type="term" value="C:cytoplasm"/>
    <property type="evidence" value="ECO:0007669"/>
    <property type="project" value="UniProtKB-SubCell"/>
</dbReference>
<comment type="subcellular location">
    <subcellularLocation>
        <location evidence="1 13 14">Cytoplasm</location>
    </subcellularLocation>
</comment>
<dbReference type="Pfam" id="PF02151">
    <property type="entry name" value="UVR"/>
    <property type="match status" value="1"/>
</dbReference>
<dbReference type="GO" id="GO:0009380">
    <property type="term" value="C:excinuclease repair complex"/>
    <property type="evidence" value="ECO:0007669"/>
    <property type="project" value="InterPro"/>
</dbReference>
<sequence length="736" mass="83469">MPPLQRGVSFKLVSDYEPRGDQGQAIEKLVKSLEAGNKHQTLLGVTGSGKTFTMANVIARLGRPALIMSHNKTLAAQLYSEFKNFFPHNAVEYFVSYFDYYQPEAYIPRTDTYIEKDSSINDEIERLRLSTMGSLLTRRDTIVVASVSCIYGLGSPEDYEGAMLPIWVGQQIRRDELLESLVSMLFERNDIAFGRGKFRVRGDVVEIHPAYLDETAIRVEFFGDEIDRMSSIDTLTGAVIERIDKHTFFPAKQFVTSSDKLKRAVVEIRKELDGRIAEFEKEGKLLEAQRLRMRTEYDLEMMQEMGFCQGIENYSRHLTGREPGARPHTLLDFFPRDFLLLVDESHATIPQVGGMYEGDKSRKTVLVNHGFRLPSALDNRPLRFDEYMHMTDQRLYVTATPGPFEVVNSRPENKGFIPVNEKDSRGNKIIDLKKLRIIPSGSDQPVEAFDATRRGTPLIVEQIIRPTGLLDPVVIMRPLKGQIDETIELCRQRVERGERVLVTTLTKKTAEDLTEYLMGTGLKVRYIHADIDAVERVEILRQLRAAAFDILVGINLLREGLDLPEVSLVCILDADKEGFLRNETSLIQTAGRAARHLNGECVIFCDQVTDSIQKLLDVTEHRRTRQQEHNEEHGITPQSVKRAVQESLQVYSNQREGAEKMASSLVAEDEAAYDKVRVIAELEEEMREAAGRLEFERAAHLRDQIAALKGDGKQPESPKPVNYPKGRRGGRPSSKR</sequence>
<dbReference type="EMBL" id="CP073100">
    <property type="protein sequence ID" value="QUE53344.1"/>
    <property type="molecule type" value="Genomic_DNA"/>
</dbReference>
<dbReference type="HAMAP" id="MF_00204">
    <property type="entry name" value="UvrB"/>
    <property type="match status" value="1"/>
</dbReference>
<dbReference type="InterPro" id="IPR036876">
    <property type="entry name" value="UVR_dom_sf"/>
</dbReference>
<keyword evidence="9 13" id="KW-0234">DNA repair</keyword>
<evidence type="ECO:0000256" key="15">
    <source>
        <dbReference type="SAM" id="MobiDB-lite"/>
    </source>
</evidence>
<accession>A0A975J3I9</accession>
<dbReference type="InterPro" id="IPR004807">
    <property type="entry name" value="UvrB"/>
</dbReference>
<dbReference type="GO" id="GO:0005524">
    <property type="term" value="F:ATP binding"/>
    <property type="evidence" value="ECO:0007669"/>
    <property type="project" value="UniProtKB-UniRule"/>
</dbReference>
<feature type="domain" description="Helicase ATP-binding" evidence="17">
    <location>
        <begin position="31"/>
        <end position="186"/>
    </location>
</feature>
<evidence type="ECO:0000256" key="14">
    <source>
        <dbReference type="RuleBase" id="RU003587"/>
    </source>
</evidence>
<gene>
    <name evidence="13" type="primary">uvrB</name>
    <name evidence="19" type="ORF">KBB96_18340</name>
</gene>
<dbReference type="PROSITE" id="PS51192">
    <property type="entry name" value="HELICASE_ATP_BIND_1"/>
    <property type="match status" value="1"/>
</dbReference>
<dbReference type="SMART" id="SM00490">
    <property type="entry name" value="HELICc"/>
    <property type="match status" value="1"/>
</dbReference>
<dbReference type="PROSITE" id="PS50151">
    <property type="entry name" value="UVR"/>
    <property type="match status" value="1"/>
</dbReference>
<evidence type="ECO:0000256" key="11">
    <source>
        <dbReference type="ARBA" id="ARBA00026033"/>
    </source>
</evidence>
<dbReference type="InterPro" id="IPR001943">
    <property type="entry name" value="UVR_dom"/>
</dbReference>
<dbReference type="Pfam" id="PF17757">
    <property type="entry name" value="UvrB_inter"/>
    <property type="match status" value="1"/>
</dbReference>
<protein>
    <recommendedName>
        <fullName evidence="12 13">UvrABC system protein B</fullName>
        <shortName evidence="13">Protein UvrB</shortName>
    </recommendedName>
    <alternativeName>
        <fullName evidence="13">Excinuclease ABC subunit B</fullName>
    </alternativeName>
</protein>
<reference evidence="19" key="1">
    <citation type="submission" date="2021-04" db="EMBL/GenBank/DDBJ databases">
        <title>Luteolibacter sp. 32A isolated from the skin of an Anderson's salamander (Ambystoma andersonii).</title>
        <authorList>
            <person name="Spergser J."/>
            <person name="Busse H.-J."/>
        </authorList>
    </citation>
    <scope>NUCLEOTIDE SEQUENCE</scope>
    <source>
        <strain evidence="19">32A</strain>
    </source>
</reference>
<evidence type="ECO:0000313" key="19">
    <source>
        <dbReference type="EMBL" id="QUE53344.1"/>
    </source>
</evidence>
<feature type="compositionally biased region" description="Basic residues" evidence="15">
    <location>
        <begin position="725"/>
        <end position="736"/>
    </location>
</feature>
<evidence type="ECO:0000256" key="4">
    <source>
        <dbReference type="ARBA" id="ARBA00022741"/>
    </source>
</evidence>
<dbReference type="Pfam" id="PF12344">
    <property type="entry name" value="UvrB"/>
    <property type="match status" value="1"/>
</dbReference>
<evidence type="ECO:0000256" key="7">
    <source>
        <dbReference type="ARBA" id="ARBA00022840"/>
    </source>
</evidence>
<dbReference type="Pfam" id="PF04851">
    <property type="entry name" value="ResIII"/>
    <property type="match status" value="1"/>
</dbReference>
<evidence type="ECO:0000256" key="9">
    <source>
        <dbReference type="ARBA" id="ARBA00023204"/>
    </source>
</evidence>
<evidence type="ECO:0000259" key="16">
    <source>
        <dbReference type="PROSITE" id="PS50151"/>
    </source>
</evidence>
<keyword evidence="6 13" id="KW-0228">DNA excision</keyword>
<keyword evidence="3 13" id="KW-0963">Cytoplasm</keyword>
<comment type="function">
    <text evidence="13">The UvrABC repair system catalyzes the recognition and processing of DNA lesions. A damage recognition complex composed of 2 UvrA and 2 UvrB subunits scans DNA for abnormalities. Upon binding of the UvrA(2)B(2) complex to a putative damaged site, the DNA wraps around one UvrB monomer. DNA wrap is dependent on ATP binding by UvrB and probably causes local melting of the DNA helix, facilitating insertion of UvrB beta-hairpin between the DNA strands. Then UvrB probes one DNA strand for the presence of a lesion. If a lesion is found the UvrA subunits dissociate and the UvrB-DNA preincision complex is formed. This complex is subsequently bound by UvrC and the second UvrB is released. If no lesion is found, the DNA wraps around the other UvrB subunit that will check the other stand for damage.</text>
</comment>
<dbReference type="InterPro" id="IPR014001">
    <property type="entry name" value="Helicase_ATP-bd"/>
</dbReference>
<feature type="domain" description="UVR" evidence="16">
    <location>
        <begin position="676"/>
        <end position="711"/>
    </location>
</feature>
<keyword evidence="20" id="KW-1185">Reference proteome</keyword>